<keyword evidence="2" id="KW-1185">Reference proteome</keyword>
<dbReference type="HOGENOM" id="CLU_101277_0_0_3"/>
<dbReference type="KEGG" id="npu:Npun_F5658"/>
<proteinExistence type="predicted"/>
<name>B2J7Z5_NOSP7</name>
<dbReference type="EnsemblBacteria" id="ACC83960">
    <property type="protein sequence ID" value="ACC83960"/>
    <property type="gene ID" value="Npun_F5658"/>
</dbReference>
<dbReference type="RefSeq" id="WP_012411903.1">
    <property type="nucleotide sequence ID" value="NC_010628.1"/>
</dbReference>
<reference evidence="1 2" key="2">
    <citation type="journal article" date="2013" name="Plant Physiol.">
        <title>A Nostoc punctiforme Sugar Transporter Necessary to Establish a Cyanobacterium-Plant Symbiosis.</title>
        <authorList>
            <person name="Ekman M."/>
            <person name="Picossi S."/>
            <person name="Campbell E.L."/>
            <person name="Meeks J.C."/>
            <person name="Flores E."/>
        </authorList>
    </citation>
    <scope>NUCLEOTIDE SEQUENCE [LARGE SCALE GENOMIC DNA]</scope>
    <source>
        <strain evidence="2">ATCC 29133 / PCC 73102</strain>
    </source>
</reference>
<sequence length="215" mass="24368">MPTLTINQRLDALLPKLQDARLLSNRGIGNEIGFYIFDYDAEYEPLVQRYVDRLKLQLTSSPSGFASPSLSEQQDRAGSPIQLILLEIDLYKTILDILSERGVLKKAFELEATKGNAALAKTVAPLVRPDQVIAYIQKKLRGDEQLVIMTGVGASWPLLRSHSILNNLHPVLDKIPLVMFFPGSYDGHELRLFDTFKDDNYYRAFPLIPHQQHHL</sequence>
<dbReference type="Pfam" id="PF08747">
    <property type="entry name" value="BrxB"/>
    <property type="match status" value="1"/>
</dbReference>
<dbReference type="PhylomeDB" id="B2J7Z5"/>
<organism evidence="1 2">
    <name type="scientific">Nostoc punctiforme (strain ATCC 29133 / PCC 73102)</name>
    <dbReference type="NCBI Taxonomy" id="63737"/>
    <lineage>
        <taxon>Bacteria</taxon>
        <taxon>Bacillati</taxon>
        <taxon>Cyanobacteriota</taxon>
        <taxon>Cyanophyceae</taxon>
        <taxon>Nostocales</taxon>
        <taxon>Nostocaceae</taxon>
        <taxon>Nostoc</taxon>
    </lineage>
</organism>
<protein>
    <recommendedName>
        <fullName evidence="3">Cytoplasmic protein</fullName>
    </recommendedName>
</protein>
<dbReference type="eggNOG" id="ENOG502Z9ZE">
    <property type="taxonomic scope" value="Bacteria"/>
</dbReference>
<accession>B2J7Z5</accession>
<dbReference type="Proteomes" id="UP000001191">
    <property type="component" value="Chromosome"/>
</dbReference>
<reference evidence="2" key="1">
    <citation type="submission" date="2008-04" db="EMBL/GenBank/DDBJ databases">
        <title>Complete sequence of chromosome of Nostoc punctiforme ATCC 29133.</title>
        <authorList>
            <consortium name="US DOE Joint Genome Institute"/>
            <person name="Copeland A."/>
            <person name="Lucas S."/>
            <person name="Lapidus A."/>
            <person name="Glavina del Rio T."/>
            <person name="Dalin E."/>
            <person name="Tice H."/>
            <person name="Pitluck S."/>
            <person name="Chain P."/>
            <person name="Malfatti S."/>
            <person name="Shin M."/>
            <person name="Vergez L."/>
            <person name="Schmutz J."/>
            <person name="Larimer F."/>
            <person name="Land M."/>
            <person name="Hauser L."/>
            <person name="Kyrpides N."/>
            <person name="Kim E."/>
            <person name="Meeks J.C."/>
            <person name="Elhai J."/>
            <person name="Campbell E.L."/>
            <person name="Thiel T."/>
            <person name="Longmire J."/>
            <person name="Potts M."/>
            <person name="Atlas R."/>
        </authorList>
    </citation>
    <scope>NUCLEOTIDE SEQUENCE [LARGE SCALE GENOMIC DNA]</scope>
    <source>
        <strain evidence="2">ATCC 29133 / PCC 73102</strain>
    </source>
</reference>
<dbReference type="OrthoDB" id="1093513at2"/>
<dbReference type="EMBL" id="CP001037">
    <property type="protein sequence ID" value="ACC83960.1"/>
    <property type="molecule type" value="Genomic_DNA"/>
</dbReference>
<dbReference type="STRING" id="63737.Npun_F5658"/>
<evidence type="ECO:0008006" key="3">
    <source>
        <dbReference type="Google" id="ProtNLM"/>
    </source>
</evidence>
<evidence type="ECO:0000313" key="1">
    <source>
        <dbReference type="EMBL" id="ACC83960.1"/>
    </source>
</evidence>
<evidence type="ECO:0000313" key="2">
    <source>
        <dbReference type="Proteomes" id="UP000001191"/>
    </source>
</evidence>
<dbReference type="InterPro" id="IPR014858">
    <property type="entry name" value="BrxB"/>
</dbReference>
<gene>
    <name evidence="1" type="ordered locus">Npun_F5658</name>
</gene>
<dbReference type="AlphaFoldDB" id="B2J7Z5"/>